<feature type="transmembrane region" description="Helical" evidence="12">
    <location>
        <begin position="256"/>
        <end position="280"/>
    </location>
</feature>
<dbReference type="STRING" id="695850.A0A067C2Q1"/>
<dbReference type="OMA" id="VMYPRTI"/>
<dbReference type="AlphaFoldDB" id="A0A067C2Q1"/>
<keyword evidence="3" id="KW-0444">Lipid biosynthesis</keyword>
<keyword evidence="8" id="KW-0443">Lipid metabolism</keyword>
<evidence type="ECO:0000256" key="7">
    <source>
        <dbReference type="ARBA" id="ARBA00022989"/>
    </source>
</evidence>
<evidence type="ECO:0000256" key="5">
    <source>
        <dbReference type="ARBA" id="ARBA00022692"/>
    </source>
</evidence>
<keyword evidence="4" id="KW-0808">Transferase</keyword>
<gene>
    <name evidence="13" type="ORF">SPRG_11513</name>
</gene>
<feature type="transmembrane region" description="Helical" evidence="12">
    <location>
        <begin position="135"/>
        <end position="158"/>
    </location>
</feature>
<evidence type="ECO:0000313" key="14">
    <source>
        <dbReference type="Proteomes" id="UP000030745"/>
    </source>
</evidence>
<name>A0A067C2Q1_SAPPC</name>
<dbReference type="GO" id="GO:0004605">
    <property type="term" value="F:phosphatidate cytidylyltransferase activity"/>
    <property type="evidence" value="ECO:0007669"/>
    <property type="project" value="TreeGrafter"/>
</dbReference>
<dbReference type="PANTHER" id="PTHR46382:SF1">
    <property type="entry name" value="PHOSPHATIDATE CYTIDYLYLTRANSFERASE"/>
    <property type="match status" value="1"/>
</dbReference>
<keyword evidence="10" id="KW-0594">Phospholipid biosynthesis</keyword>
<keyword evidence="7 12" id="KW-1133">Transmembrane helix</keyword>
<dbReference type="GeneID" id="24133545"/>
<feature type="transmembrane region" description="Helical" evidence="12">
    <location>
        <begin position="194"/>
        <end position="212"/>
    </location>
</feature>
<feature type="transmembrane region" description="Helical" evidence="12">
    <location>
        <begin position="340"/>
        <end position="361"/>
    </location>
</feature>
<evidence type="ECO:0000256" key="10">
    <source>
        <dbReference type="ARBA" id="ARBA00023209"/>
    </source>
</evidence>
<dbReference type="OrthoDB" id="68985at2759"/>
<feature type="transmembrane region" description="Helical" evidence="12">
    <location>
        <begin position="82"/>
        <end position="99"/>
    </location>
</feature>
<protein>
    <recommendedName>
        <fullName evidence="15">Phosphatidate cytidylyltransferase</fullName>
    </recommendedName>
</protein>
<evidence type="ECO:0000256" key="2">
    <source>
        <dbReference type="ARBA" id="ARBA00022475"/>
    </source>
</evidence>
<evidence type="ECO:0000256" key="3">
    <source>
        <dbReference type="ARBA" id="ARBA00022516"/>
    </source>
</evidence>
<evidence type="ECO:0000256" key="8">
    <source>
        <dbReference type="ARBA" id="ARBA00023098"/>
    </source>
</evidence>
<dbReference type="GO" id="GO:0005886">
    <property type="term" value="C:plasma membrane"/>
    <property type="evidence" value="ECO:0007669"/>
    <property type="project" value="UniProtKB-SubCell"/>
</dbReference>
<feature type="transmembrane region" description="Helical" evidence="12">
    <location>
        <begin position="400"/>
        <end position="421"/>
    </location>
</feature>
<evidence type="ECO:0000256" key="6">
    <source>
        <dbReference type="ARBA" id="ARBA00022695"/>
    </source>
</evidence>
<keyword evidence="11" id="KW-1208">Phospholipid metabolism</keyword>
<sequence>MFPTSSMYDDMDEELAKSTYLGVPATPRETVSSSASSSRLSTVVFANCPKAHACGVQLGTTIAFLGLFAIAQAYLWDRSAPFFAATSLLLCSYEFLWLAHHSTRALTASLDPDQSPNGTDSCGQALADRFFGGRLILVSLLAGVMGGSTYYGCTWYGFNVLNSSKGVMYPRTIKALGTFTGGGSGLLSVYCPSWSAAVTLICFGAFFVCVSIDAIAYQASVLSHKFVMDNGELYAQGGSLIIALMLFSPAPPIVSLILICHHLVGFMYIFGCCSAISGYIEHLHQTFAVNLLSGVLYATIGASFAQYLWHRCLEKSCGSSRCNLPLVRCLGADSPRLFEILASCLGGILGMFFTTLHVDIVGSTSASVVYTGGAIFVANLGRLFLAVLKQVAGDAPPRGIFGVHGGLLDGLQLFLPLILAFSPYYRVYLGNPDPAGNGTRPN</sequence>
<dbReference type="Proteomes" id="UP000030745">
    <property type="component" value="Unassembled WGS sequence"/>
</dbReference>
<dbReference type="PANTHER" id="PTHR46382">
    <property type="entry name" value="PHOSPHATIDATE CYTIDYLYLTRANSFERASE"/>
    <property type="match status" value="1"/>
</dbReference>
<evidence type="ECO:0000256" key="1">
    <source>
        <dbReference type="ARBA" id="ARBA00004651"/>
    </source>
</evidence>
<keyword evidence="6" id="KW-0548">Nucleotidyltransferase</keyword>
<evidence type="ECO:0000313" key="13">
    <source>
        <dbReference type="EMBL" id="KDO23420.1"/>
    </source>
</evidence>
<feature type="transmembrane region" description="Helical" evidence="12">
    <location>
        <begin position="368"/>
        <end position="388"/>
    </location>
</feature>
<evidence type="ECO:0000256" key="12">
    <source>
        <dbReference type="SAM" id="Phobius"/>
    </source>
</evidence>
<dbReference type="GO" id="GO:0016024">
    <property type="term" value="P:CDP-diacylglycerol biosynthetic process"/>
    <property type="evidence" value="ECO:0007669"/>
    <property type="project" value="TreeGrafter"/>
</dbReference>
<evidence type="ECO:0008006" key="15">
    <source>
        <dbReference type="Google" id="ProtNLM"/>
    </source>
</evidence>
<feature type="transmembrane region" description="Helical" evidence="12">
    <location>
        <begin position="233"/>
        <end position="250"/>
    </location>
</feature>
<accession>A0A067C2Q1</accession>
<evidence type="ECO:0000256" key="9">
    <source>
        <dbReference type="ARBA" id="ARBA00023136"/>
    </source>
</evidence>
<organism evidence="13 14">
    <name type="scientific">Saprolegnia parasitica (strain CBS 223.65)</name>
    <dbReference type="NCBI Taxonomy" id="695850"/>
    <lineage>
        <taxon>Eukaryota</taxon>
        <taxon>Sar</taxon>
        <taxon>Stramenopiles</taxon>
        <taxon>Oomycota</taxon>
        <taxon>Saprolegniomycetes</taxon>
        <taxon>Saprolegniales</taxon>
        <taxon>Saprolegniaceae</taxon>
        <taxon>Saprolegnia</taxon>
    </lineage>
</organism>
<dbReference type="KEGG" id="spar:SPRG_11513"/>
<evidence type="ECO:0000256" key="4">
    <source>
        <dbReference type="ARBA" id="ARBA00022679"/>
    </source>
</evidence>
<feature type="transmembrane region" description="Helical" evidence="12">
    <location>
        <begin position="58"/>
        <end position="76"/>
    </location>
</feature>
<keyword evidence="9 12" id="KW-0472">Membrane</keyword>
<feature type="transmembrane region" description="Helical" evidence="12">
    <location>
        <begin position="287"/>
        <end position="309"/>
    </location>
</feature>
<keyword evidence="14" id="KW-1185">Reference proteome</keyword>
<dbReference type="RefSeq" id="XP_012205908.1">
    <property type="nucleotide sequence ID" value="XM_012350518.1"/>
</dbReference>
<evidence type="ECO:0000256" key="11">
    <source>
        <dbReference type="ARBA" id="ARBA00023264"/>
    </source>
</evidence>
<proteinExistence type="predicted"/>
<dbReference type="EMBL" id="KK583254">
    <property type="protein sequence ID" value="KDO23420.1"/>
    <property type="molecule type" value="Genomic_DNA"/>
</dbReference>
<reference evidence="13 14" key="1">
    <citation type="journal article" date="2013" name="PLoS Genet.">
        <title>Distinctive expansion of potential virulence genes in the genome of the oomycete fish pathogen Saprolegnia parasitica.</title>
        <authorList>
            <person name="Jiang R.H."/>
            <person name="de Bruijn I."/>
            <person name="Haas B.J."/>
            <person name="Belmonte R."/>
            <person name="Lobach L."/>
            <person name="Christie J."/>
            <person name="van den Ackerveken G."/>
            <person name="Bottin A."/>
            <person name="Bulone V."/>
            <person name="Diaz-Moreno S.M."/>
            <person name="Dumas B."/>
            <person name="Fan L."/>
            <person name="Gaulin E."/>
            <person name="Govers F."/>
            <person name="Grenville-Briggs L.J."/>
            <person name="Horner N.R."/>
            <person name="Levin J.Z."/>
            <person name="Mammella M."/>
            <person name="Meijer H.J."/>
            <person name="Morris P."/>
            <person name="Nusbaum C."/>
            <person name="Oome S."/>
            <person name="Phillips A.J."/>
            <person name="van Rooyen D."/>
            <person name="Rzeszutek E."/>
            <person name="Saraiva M."/>
            <person name="Secombes C.J."/>
            <person name="Seidl M.F."/>
            <person name="Snel B."/>
            <person name="Stassen J.H."/>
            <person name="Sykes S."/>
            <person name="Tripathy S."/>
            <person name="van den Berg H."/>
            <person name="Vega-Arreguin J.C."/>
            <person name="Wawra S."/>
            <person name="Young S.K."/>
            <person name="Zeng Q."/>
            <person name="Dieguez-Uribeondo J."/>
            <person name="Russ C."/>
            <person name="Tyler B.M."/>
            <person name="van West P."/>
        </authorList>
    </citation>
    <scope>NUCLEOTIDE SEQUENCE [LARGE SCALE GENOMIC DNA]</scope>
    <source>
        <strain evidence="13 14">CBS 223.65</strain>
    </source>
</reference>
<keyword evidence="5 12" id="KW-0812">Transmembrane</keyword>
<keyword evidence="2" id="KW-1003">Cell membrane</keyword>
<comment type="subcellular location">
    <subcellularLocation>
        <location evidence="1">Cell membrane</location>
        <topology evidence="1">Multi-pass membrane protein</topology>
    </subcellularLocation>
</comment>
<dbReference type="VEuPathDB" id="FungiDB:SPRG_11513"/>